<comment type="caution">
    <text evidence="1">The sequence shown here is derived from an EMBL/GenBank/DDBJ whole genome shotgun (WGS) entry which is preliminary data.</text>
</comment>
<dbReference type="AlphaFoldDB" id="A0A8T3VWZ1"/>
<evidence type="ECO:0000313" key="2">
    <source>
        <dbReference type="Proteomes" id="UP000732619"/>
    </source>
</evidence>
<organism evidence="1 2">
    <name type="scientific">Methanobrevibacter olleyae</name>
    <dbReference type="NCBI Taxonomy" id="294671"/>
    <lineage>
        <taxon>Archaea</taxon>
        <taxon>Methanobacteriati</taxon>
        <taxon>Methanobacteriota</taxon>
        <taxon>Methanomada group</taxon>
        <taxon>Methanobacteria</taxon>
        <taxon>Methanobacteriales</taxon>
        <taxon>Methanobacteriaceae</taxon>
        <taxon>Methanobrevibacter</taxon>
    </lineage>
</organism>
<sequence>MNGGVRIETNNIRYFYRNIVKSGKKYRIKYNNKDYGEFSKLSDALYERDCLFYCKFDYDLLVECDLPNKYENMDLPPFPENRPRGRIEGNLKFKKDLEGEIVFNHKERKFCVIRGEENYGQYDSMVEAYFVKKTLMEHDWDRACLIQNRKIREDIFLNQKVKSTKPELPKYCPQCGNRVKEEDTICKICGIKLHGK</sequence>
<proteinExistence type="predicted"/>
<evidence type="ECO:0000313" key="1">
    <source>
        <dbReference type="EMBL" id="MBE6512179.1"/>
    </source>
</evidence>
<protein>
    <submittedName>
        <fullName evidence="1">Zinc ribbon domain-containing protein</fullName>
    </submittedName>
</protein>
<accession>A0A8T3VWZ1</accession>
<dbReference type="EMBL" id="SUTG01000010">
    <property type="protein sequence ID" value="MBE6512179.1"/>
    <property type="molecule type" value="Genomic_DNA"/>
</dbReference>
<name>A0A8T3VWZ1_METOL</name>
<gene>
    <name evidence="1" type="ORF">E7Z75_03365</name>
</gene>
<reference evidence="1" key="1">
    <citation type="submission" date="2019-04" db="EMBL/GenBank/DDBJ databases">
        <title>Evolution of Biomass-Degrading Anaerobic Consortia Revealed by Metagenomics.</title>
        <authorList>
            <person name="Peng X."/>
        </authorList>
    </citation>
    <scope>NUCLEOTIDE SEQUENCE</scope>
    <source>
        <strain evidence="1">SIG14</strain>
    </source>
</reference>
<dbReference type="Proteomes" id="UP000732619">
    <property type="component" value="Unassembled WGS sequence"/>
</dbReference>